<gene>
    <name evidence="5" type="ORF">HXN55_01450</name>
</gene>
<dbReference type="AlphaFoldDB" id="A0A9D5WUS1"/>
<protein>
    <submittedName>
        <fullName evidence="5">Ketoacyl-ACP synthase III</fullName>
    </submittedName>
</protein>
<evidence type="ECO:0000256" key="1">
    <source>
        <dbReference type="ARBA" id="ARBA00022679"/>
    </source>
</evidence>
<dbReference type="GO" id="GO:0004315">
    <property type="term" value="F:3-oxoacyl-[acyl-carrier-protein] synthase activity"/>
    <property type="evidence" value="ECO:0007669"/>
    <property type="project" value="InterPro"/>
</dbReference>
<dbReference type="Pfam" id="PF08545">
    <property type="entry name" value="ACP_syn_III"/>
    <property type="match status" value="1"/>
</dbReference>
<evidence type="ECO:0000256" key="2">
    <source>
        <dbReference type="ARBA" id="ARBA00023315"/>
    </source>
</evidence>
<dbReference type="EMBL" id="JABZTM010000008">
    <property type="protein sequence ID" value="MBF1446041.1"/>
    <property type="molecule type" value="Genomic_DNA"/>
</dbReference>
<dbReference type="Proteomes" id="UP000787419">
    <property type="component" value="Unassembled WGS sequence"/>
</dbReference>
<dbReference type="NCBIfam" id="NF006829">
    <property type="entry name" value="PRK09352.1"/>
    <property type="match status" value="1"/>
</dbReference>
<dbReference type="Gene3D" id="3.40.47.10">
    <property type="match status" value="1"/>
</dbReference>
<keyword evidence="2" id="KW-0012">Acyltransferase</keyword>
<dbReference type="InterPro" id="IPR016039">
    <property type="entry name" value="Thiolase-like"/>
</dbReference>
<dbReference type="PANTHER" id="PTHR34069">
    <property type="entry name" value="3-OXOACYL-[ACYL-CARRIER-PROTEIN] SYNTHASE 3"/>
    <property type="match status" value="1"/>
</dbReference>
<dbReference type="InterPro" id="IPR013751">
    <property type="entry name" value="ACP_syn_III_N"/>
</dbReference>
<reference evidence="5" key="1">
    <citation type="submission" date="2020-04" db="EMBL/GenBank/DDBJ databases">
        <title>Deep metagenomics examines the oral microbiome during advanced dental caries in children, revealing novel taxa and co-occurrences with host molecules.</title>
        <authorList>
            <person name="Baker J.L."/>
            <person name="Morton J.T."/>
            <person name="Dinis M."/>
            <person name="Alvarez R."/>
            <person name="Tran N.C."/>
            <person name="Knight R."/>
            <person name="Edlund A."/>
        </authorList>
    </citation>
    <scope>NUCLEOTIDE SEQUENCE</scope>
    <source>
        <strain evidence="5">JCVI_32_bin.50</strain>
    </source>
</reference>
<feature type="domain" description="Beta-ketoacyl-[acyl-carrier-protein] synthase III C-terminal" evidence="3">
    <location>
        <begin position="244"/>
        <end position="330"/>
    </location>
</feature>
<accession>A0A9D5WUS1</accession>
<dbReference type="RefSeq" id="WP_278488999.1">
    <property type="nucleotide sequence ID" value="NZ_JABZTM010000008.1"/>
</dbReference>
<dbReference type="CDD" id="cd00830">
    <property type="entry name" value="KAS_III"/>
    <property type="match status" value="1"/>
</dbReference>
<name>A0A9D5WUS1_9BACT</name>
<feature type="domain" description="Beta-ketoacyl-[acyl-carrier-protein] synthase III N-terminal" evidence="4">
    <location>
        <begin position="107"/>
        <end position="183"/>
    </location>
</feature>
<evidence type="ECO:0000313" key="5">
    <source>
        <dbReference type="EMBL" id="MBF1446041.1"/>
    </source>
</evidence>
<dbReference type="SUPFAM" id="SSF53901">
    <property type="entry name" value="Thiolase-like"/>
    <property type="match status" value="1"/>
</dbReference>
<comment type="caution">
    <text evidence="5">The sequence shown here is derived from an EMBL/GenBank/DDBJ whole genome shotgun (WGS) entry which is preliminary data.</text>
</comment>
<sequence>MTFIKAISYYLPEDTISTETLSKQLPNTDVSKTEKMVGVYEHRIAPKEVTAADLAVKAAEKLFNEYSIQPEEIDFVIFCTQSPDYFLPSSACIIQDKLNIPTTAGAFDFDLGCSGYVYGLAIAKGLVNTGIAKNILLLTGDTLSKTFHPKDNNRILFGDAATASIISIEGFAEIGDFSLGTDGSGYDKLIIKSGGARQHAPTGTHSQDEEGKDMYDDFFYMNGNGVFNFTLEVVPTLIKEIEAKNGIEGDKVDLFVFHQANKFMLNTIRKIAKLPKDKVYIDIDKSGNTTSSTIPIALKDALEINHINKNNVVLIAGFGVGLSWGGTILKF</sequence>
<evidence type="ECO:0000313" key="6">
    <source>
        <dbReference type="Proteomes" id="UP000787419"/>
    </source>
</evidence>
<dbReference type="GO" id="GO:0044550">
    <property type="term" value="P:secondary metabolite biosynthetic process"/>
    <property type="evidence" value="ECO:0007669"/>
    <property type="project" value="TreeGrafter"/>
</dbReference>
<dbReference type="Pfam" id="PF08541">
    <property type="entry name" value="ACP_syn_III_C"/>
    <property type="match status" value="1"/>
</dbReference>
<evidence type="ECO:0000259" key="4">
    <source>
        <dbReference type="Pfam" id="PF08545"/>
    </source>
</evidence>
<evidence type="ECO:0000259" key="3">
    <source>
        <dbReference type="Pfam" id="PF08541"/>
    </source>
</evidence>
<proteinExistence type="predicted"/>
<keyword evidence="1" id="KW-0808">Transferase</keyword>
<dbReference type="InterPro" id="IPR013747">
    <property type="entry name" value="ACP_syn_III_C"/>
</dbReference>
<organism evidence="5 6">
    <name type="scientific">Prevotella nigrescens</name>
    <dbReference type="NCBI Taxonomy" id="28133"/>
    <lineage>
        <taxon>Bacteria</taxon>
        <taxon>Pseudomonadati</taxon>
        <taxon>Bacteroidota</taxon>
        <taxon>Bacteroidia</taxon>
        <taxon>Bacteroidales</taxon>
        <taxon>Prevotellaceae</taxon>
        <taxon>Prevotella</taxon>
    </lineage>
</organism>
<dbReference type="GO" id="GO:0006633">
    <property type="term" value="P:fatty acid biosynthetic process"/>
    <property type="evidence" value="ECO:0007669"/>
    <property type="project" value="InterPro"/>
</dbReference>
<dbReference type="PANTHER" id="PTHR34069:SF2">
    <property type="entry name" value="BETA-KETOACYL-[ACYL-CARRIER-PROTEIN] SYNTHASE III"/>
    <property type="match status" value="1"/>
</dbReference>